<dbReference type="Proteomes" id="UP000772434">
    <property type="component" value="Unassembled WGS sequence"/>
</dbReference>
<protein>
    <submittedName>
        <fullName evidence="2">Uncharacterized protein</fullName>
    </submittedName>
</protein>
<gene>
    <name evidence="2" type="ORF">BDP27DRAFT_1450251</name>
</gene>
<name>A0A9P5PMR4_9AGAR</name>
<dbReference type="AlphaFoldDB" id="A0A9P5PMR4"/>
<feature type="compositionally biased region" description="Basic and acidic residues" evidence="1">
    <location>
        <begin position="527"/>
        <end position="559"/>
    </location>
</feature>
<dbReference type="EMBL" id="JADNRY010000105">
    <property type="protein sequence ID" value="KAF9065352.1"/>
    <property type="molecule type" value="Genomic_DNA"/>
</dbReference>
<feature type="compositionally biased region" description="Basic and acidic residues" evidence="1">
    <location>
        <begin position="574"/>
        <end position="583"/>
    </location>
</feature>
<organism evidence="2 3">
    <name type="scientific">Rhodocollybia butyracea</name>
    <dbReference type="NCBI Taxonomy" id="206335"/>
    <lineage>
        <taxon>Eukaryota</taxon>
        <taxon>Fungi</taxon>
        <taxon>Dikarya</taxon>
        <taxon>Basidiomycota</taxon>
        <taxon>Agaricomycotina</taxon>
        <taxon>Agaricomycetes</taxon>
        <taxon>Agaricomycetidae</taxon>
        <taxon>Agaricales</taxon>
        <taxon>Marasmiineae</taxon>
        <taxon>Omphalotaceae</taxon>
        <taxon>Rhodocollybia</taxon>
    </lineage>
</organism>
<sequence length="583" mass="65936">MRAYVQRIEDIMKRKSKTVPQLLVQFTRLAPLVASVLSRLQLALLTHIFINNVLHVLYTSLAGFRPSRSTYFLHHGTYCVVHMLNKNGRRVDVPPQVQNWVEQSITAMGNKMRDVGQAVDVKSPKGPPTTVLPSIMYYYELDGGGSRAFLPDKKRYGYVVLDKKDIVFGAAVDGNEKGFSVVHTHFMIPGHGDEAEKEKEEDMKSHEEKYYRDFLGNFSPVQGWVDGMDKDPRAPEVVHEAATDLRSKHHIPSHYIEPLLLDGSMNPILDHLASPRLQQTHLSHISDYFQIMFFTFFTRHSLAFVLFAVLISPACAAPTLERRDTSQYRVQLLNIYGDPVAIGKPPEAQNHVENWQDRIGNWQKRIRDSIIALGKEMEDPELKPESIHLIEEGRQILPSPFGVQYYKLEGGKFCTGKVKCYGYVAKLRRPLTPHGNTLFGAVVVVIVGENEPRVVHTPLDGSRRDVNMKIRKQKYAEFMGKMRFWKRVTGDPDVFAALFGSNSASPNSKSIHTAPGSNGEGEPSEQEGGRKGGKHTFELAPRPEKKQKTVAEEKPEAPKRRPITLPLRPAGRFENQKNQKTKD</sequence>
<proteinExistence type="predicted"/>
<reference evidence="2" key="1">
    <citation type="submission" date="2020-11" db="EMBL/GenBank/DDBJ databases">
        <authorList>
            <consortium name="DOE Joint Genome Institute"/>
            <person name="Ahrendt S."/>
            <person name="Riley R."/>
            <person name="Andreopoulos W."/>
            <person name="Labutti K."/>
            <person name="Pangilinan J."/>
            <person name="Ruiz-Duenas F.J."/>
            <person name="Barrasa J.M."/>
            <person name="Sanchez-Garcia M."/>
            <person name="Camarero S."/>
            <person name="Miyauchi S."/>
            <person name="Serrano A."/>
            <person name="Linde D."/>
            <person name="Babiker R."/>
            <person name="Drula E."/>
            <person name="Ayuso-Fernandez I."/>
            <person name="Pacheco R."/>
            <person name="Padilla G."/>
            <person name="Ferreira P."/>
            <person name="Barriuso J."/>
            <person name="Kellner H."/>
            <person name="Castanera R."/>
            <person name="Alfaro M."/>
            <person name="Ramirez L."/>
            <person name="Pisabarro A.G."/>
            <person name="Kuo A."/>
            <person name="Tritt A."/>
            <person name="Lipzen A."/>
            <person name="He G."/>
            <person name="Yan M."/>
            <person name="Ng V."/>
            <person name="Cullen D."/>
            <person name="Martin F."/>
            <person name="Rosso M.-N."/>
            <person name="Henrissat B."/>
            <person name="Hibbett D."/>
            <person name="Martinez A.T."/>
            <person name="Grigoriev I.V."/>
        </authorList>
    </citation>
    <scope>NUCLEOTIDE SEQUENCE</scope>
    <source>
        <strain evidence="2">AH 40177</strain>
    </source>
</reference>
<keyword evidence="3" id="KW-1185">Reference proteome</keyword>
<evidence type="ECO:0000313" key="3">
    <source>
        <dbReference type="Proteomes" id="UP000772434"/>
    </source>
</evidence>
<evidence type="ECO:0000256" key="1">
    <source>
        <dbReference type="SAM" id="MobiDB-lite"/>
    </source>
</evidence>
<comment type="caution">
    <text evidence="2">The sequence shown here is derived from an EMBL/GenBank/DDBJ whole genome shotgun (WGS) entry which is preliminary data.</text>
</comment>
<feature type="compositionally biased region" description="Polar residues" evidence="1">
    <location>
        <begin position="501"/>
        <end position="511"/>
    </location>
</feature>
<accession>A0A9P5PMR4</accession>
<feature type="region of interest" description="Disordered" evidence="1">
    <location>
        <begin position="501"/>
        <end position="583"/>
    </location>
</feature>
<evidence type="ECO:0000313" key="2">
    <source>
        <dbReference type="EMBL" id="KAF9065352.1"/>
    </source>
</evidence>